<reference evidence="2" key="1">
    <citation type="submission" date="2021-08" db="EMBL/GenBank/DDBJ databases">
        <authorList>
            <person name="Zhang H."/>
            <person name="Xu M."/>
            <person name="Yu Z."/>
            <person name="Yang L."/>
            <person name="Cai Y."/>
        </authorList>
    </citation>
    <scope>NUCLEOTIDE SEQUENCE</scope>
    <source>
        <strain evidence="2">CHL1</strain>
    </source>
</reference>
<keyword evidence="3" id="KW-1185">Reference proteome</keyword>
<dbReference type="EMBL" id="CP081869">
    <property type="protein sequence ID" value="QZN99503.1"/>
    <property type="molecule type" value="Genomic_DNA"/>
</dbReference>
<gene>
    <name evidence="2" type="ORF">K6K41_22785</name>
</gene>
<evidence type="ECO:0000313" key="2">
    <source>
        <dbReference type="EMBL" id="QZN99503.1"/>
    </source>
</evidence>
<evidence type="ECO:0000256" key="1">
    <source>
        <dbReference type="SAM" id="MobiDB-lite"/>
    </source>
</evidence>
<proteinExistence type="predicted"/>
<feature type="region of interest" description="Disordered" evidence="1">
    <location>
        <begin position="74"/>
        <end position="95"/>
    </location>
</feature>
<dbReference type="Proteomes" id="UP000825701">
    <property type="component" value="Chromosome"/>
</dbReference>
<evidence type="ECO:0000313" key="3">
    <source>
        <dbReference type="Proteomes" id="UP000825701"/>
    </source>
</evidence>
<accession>A0A9E6R7M5</accession>
<sequence length="95" mass="10790">MFFGGAPLWHASVVLWDRLTRRPKPVSSWTQADRSRAETVASNVLAGVGIPDRTRSETFDFELGLHVRRETTGQERDSVFKTPRGRRAAWAHERG</sequence>
<dbReference type="KEGG" id="cmet:K6K41_22785"/>
<protein>
    <submittedName>
        <fullName evidence="2">Uncharacterized protein</fullName>
    </submittedName>
</protein>
<dbReference type="AlphaFoldDB" id="A0A9E6R7M5"/>
<organism evidence="2 3">
    <name type="scientific">Chenggangzhangella methanolivorans</name>
    <dbReference type="NCBI Taxonomy" id="1437009"/>
    <lineage>
        <taxon>Bacteria</taxon>
        <taxon>Pseudomonadati</taxon>
        <taxon>Pseudomonadota</taxon>
        <taxon>Alphaproteobacteria</taxon>
        <taxon>Hyphomicrobiales</taxon>
        <taxon>Methylopilaceae</taxon>
        <taxon>Chenggangzhangella</taxon>
    </lineage>
</organism>
<dbReference type="RefSeq" id="WP_261402584.1">
    <property type="nucleotide sequence ID" value="NZ_CP081869.1"/>
</dbReference>
<name>A0A9E6R7M5_9HYPH</name>